<accession>A0A2M7VE01</accession>
<dbReference type="AlphaFoldDB" id="A0A2M7VE01"/>
<evidence type="ECO:0000313" key="3">
    <source>
        <dbReference type="Proteomes" id="UP000230405"/>
    </source>
</evidence>
<feature type="transmembrane region" description="Helical" evidence="1">
    <location>
        <begin position="74"/>
        <end position="93"/>
    </location>
</feature>
<keyword evidence="1" id="KW-1133">Transmembrane helix</keyword>
<organism evidence="2 3">
    <name type="scientific">Candidatus Komeilibacteria bacterium CG_4_10_14_0_2_um_filter_37_10</name>
    <dbReference type="NCBI Taxonomy" id="1974470"/>
    <lineage>
        <taxon>Bacteria</taxon>
        <taxon>Candidatus Komeiliibacteriota</taxon>
    </lineage>
</organism>
<keyword evidence="1" id="KW-0812">Transmembrane</keyword>
<feature type="transmembrane region" description="Helical" evidence="1">
    <location>
        <begin position="50"/>
        <end position="68"/>
    </location>
</feature>
<feature type="non-terminal residue" evidence="2">
    <location>
        <position position="1"/>
    </location>
</feature>
<dbReference type="EMBL" id="PFPO01000072">
    <property type="protein sequence ID" value="PIZ98691.1"/>
    <property type="molecule type" value="Genomic_DNA"/>
</dbReference>
<evidence type="ECO:0000313" key="2">
    <source>
        <dbReference type="EMBL" id="PIZ98691.1"/>
    </source>
</evidence>
<name>A0A2M7VE01_9BACT</name>
<reference evidence="3" key="1">
    <citation type="submission" date="2017-09" db="EMBL/GenBank/DDBJ databases">
        <title>Depth-based differentiation of microbial function through sediment-hosted aquifers and enrichment of novel symbionts in the deep terrestrial subsurface.</title>
        <authorList>
            <person name="Probst A.J."/>
            <person name="Ladd B."/>
            <person name="Jarett J.K."/>
            <person name="Geller-Mcgrath D.E."/>
            <person name="Sieber C.M.K."/>
            <person name="Emerson J.B."/>
            <person name="Anantharaman K."/>
            <person name="Thomas B.C."/>
            <person name="Malmstrom R."/>
            <person name="Stieglmeier M."/>
            <person name="Klingl A."/>
            <person name="Woyke T."/>
            <person name="Ryan C.M."/>
            <person name="Banfield J.F."/>
        </authorList>
    </citation>
    <scope>NUCLEOTIDE SEQUENCE [LARGE SCALE GENOMIC DNA]</scope>
</reference>
<gene>
    <name evidence="2" type="ORF">COX77_03670</name>
</gene>
<proteinExistence type="predicted"/>
<feature type="transmembrane region" description="Helical" evidence="1">
    <location>
        <begin position="20"/>
        <end position="38"/>
    </location>
</feature>
<keyword evidence="1" id="KW-0472">Membrane</keyword>
<sequence length="129" mass="13955">LLSLTIPITVSLLGNLDWGVVAGGYLGSLFLGAAYLALGMFISSLSKNQIISLLVAIVANFFFYIIGSSYVVDLFGTGLASVLSYLGLSSHFGNITKGVIDSRDLVYYLSFIGFFLFLNIKSLASRHWK</sequence>
<comment type="caution">
    <text evidence="2">The sequence shown here is derived from an EMBL/GenBank/DDBJ whole genome shotgun (WGS) entry which is preliminary data.</text>
</comment>
<dbReference type="Proteomes" id="UP000230405">
    <property type="component" value="Unassembled WGS sequence"/>
</dbReference>
<protein>
    <submittedName>
        <fullName evidence="2">ABC transporter permease</fullName>
    </submittedName>
</protein>
<evidence type="ECO:0000256" key="1">
    <source>
        <dbReference type="SAM" id="Phobius"/>
    </source>
</evidence>
<feature type="transmembrane region" description="Helical" evidence="1">
    <location>
        <begin position="105"/>
        <end position="124"/>
    </location>
</feature>